<feature type="active site" description="Acyl-thioester intermediate" evidence="7">
    <location>
        <position position="156"/>
    </location>
</feature>
<dbReference type="AlphaFoldDB" id="A0ABD0ZAP8"/>
<dbReference type="SUPFAM" id="SSF55681">
    <property type="entry name" value="Class II aaRS and biotin synthetases"/>
    <property type="match status" value="1"/>
</dbReference>
<evidence type="ECO:0000313" key="11">
    <source>
        <dbReference type="EMBL" id="KAL1132419.1"/>
    </source>
</evidence>
<feature type="binding site" evidence="8">
    <location>
        <begin position="59"/>
        <end position="66"/>
    </location>
    <ligand>
        <name>substrate</name>
    </ligand>
</feature>
<dbReference type="EC" id="2.3.1.181" evidence="6"/>
<accession>A0ABD0ZAP8</accession>
<dbReference type="InterPro" id="IPR045864">
    <property type="entry name" value="aa-tRNA-synth_II/BPL/LPL"/>
</dbReference>
<comment type="similarity">
    <text evidence="3 6">Belongs to the LipB family.</text>
</comment>
<dbReference type="EMBL" id="JBFDAA010000005">
    <property type="protein sequence ID" value="KAL1132419.1"/>
    <property type="molecule type" value="Genomic_DNA"/>
</dbReference>
<organism evidence="11 12">
    <name type="scientific">Ranatra chinensis</name>
    <dbReference type="NCBI Taxonomy" id="642074"/>
    <lineage>
        <taxon>Eukaryota</taxon>
        <taxon>Metazoa</taxon>
        <taxon>Ecdysozoa</taxon>
        <taxon>Arthropoda</taxon>
        <taxon>Hexapoda</taxon>
        <taxon>Insecta</taxon>
        <taxon>Pterygota</taxon>
        <taxon>Neoptera</taxon>
        <taxon>Paraneoptera</taxon>
        <taxon>Hemiptera</taxon>
        <taxon>Heteroptera</taxon>
        <taxon>Panheteroptera</taxon>
        <taxon>Nepomorpha</taxon>
        <taxon>Nepidae</taxon>
        <taxon>Ranatrinae</taxon>
        <taxon>Ranatra</taxon>
    </lineage>
</organism>
<dbReference type="PANTHER" id="PTHR10993">
    <property type="entry name" value="OCTANOYLTRANSFERASE"/>
    <property type="match status" value="1"/>
</dbReference>
<dbReference type="Gene3D" id="3.30.930.10">
    <property type="entry name" value="Bira Bifunctional Protein, Domain 2"/>
    <property type="match status" value="1"/>
</dbReference>
<evidence type="ECO:0000256" key="6">
    <source>
        <dbReference type="PIRNR" id="PIRNR016262"/>
    </source>
</evidence>
<gene>
    <name evidence="11" type="ORF">AAG570_010374</name>
</gene>
<feature type="binding site" evidence="8">
    <location>
        <begin position="138"/>
        <end position="140"/>
    </location>
    <ligand>
        <name>substrate</name>
    </ligand>
</feature>
<reference evidence="11 12" key="1">
    <citation type="submission" date="2024-07" db="EMBL/GenBank/DDBJ databases">
        <title>Chromosome-level genome assembly of the water stick insect Ranatra chinensis (Heteroptera: Nepidae).</title>
        <authorList>
            <person name="Liu X."/>
        </authorList>
    </citation>
    <scope>NUCLEOTIDE SEQUENCE [LARGE SCALE GENOMIC DNA]</scope>
    <source>
        <strain evidence="11">Cailab_2021Rc</strain>
        <tissue evidence="11">Muscle</tissue>
    </source>
</reference>
<dbReference type="Proteomes" id="UP001558652">
    <property type="component" value="Unassembled WGS sequence"/>
</dbReference>
<comment type="subcellular location">
    <subcellularLocation>
        <location evidence="1 6">Mitochondrion</location>
    </subcellularLocation>
</comment>
<evidence type="ECO:0000256" key="7">
    <source>
        <dbReference type="PIRSR" id="PIRSR016262-1"/>
    </source>
</evidence>
<dbReference type="PIRSF" id="PIRSF016262">
    <property type="entry name" value="LPLase"/>
    <property type="match status" value="1"/>
</dbReference>
<evidence type="ECO:0000313" key="12">
    <source>
        <dbReference type="Proteomes" id="UP001558652"/>
    </source>
</evidence>
<evidence type="ECO:0000256" key="9">
    <source>
        <dbReference type="PIRSR" id="PIRSR016262-3"/>
    </source>
</evidence>
<dbReference type="InterPro" id="IPR000544">
    <property type="entry name" value="Octanoyltransferase"/>
</dbReference>
<keyword evidence="5 6" id="KW-0012">Acyltransferase</keyword>
<evidence type="ECO:0000256" key="5">
    <source>
        <dbReference type="ARBA" id="ARBA00023315"/>
    </source>
</evidence>
<dbReference type="InterPro" id="IPR004143">
    <property type="entry name" value="BPL_LPL_catalytic"/>
</dbReference>
<evidence type="ECO:0000256" key="2">
    <source>
        <dbReference type="ARBA" id="ARBA00004821"/>
    </source>
</evidence>
<dbReference type="PROSITE" id="PS51733">
    <property type="entry name" value="BPL_LPL_CATALYTIC"/>
    <property type="match status" value="1"/>
</dbReference>
<evidence type="ECO:0000256" key="8">
    <source>
        <dbReference type="PIRSR" id="PIRSR016262-2"/>
    </source>
</evidence>
<dbReference type="Pfam" id="PF21948">
    <property type="entry name" value="LplA-B_cat"/>
    <property type="match status" value="1"/>
</dbReference>
<dbReference type="GO" id="GO:0005739">
    <property type="term" value="C:mitochondrion"/>
    <property type="evidence" value="ECO:0007669"/>
    <property type="project" value="UniProtKB-SubCell"/>
</dbReference>
<keyword evidence="4 6" id="KW-0808">Transferase</keyword>
<dbReference type="PANTHER" id="PTHR10993:SF7">
    <property type="entry name" value="LIPOYLTRANSFERASE 2, MITOCHONDRIAL-RELATED"/>
    <property type="match status" value="1"/>
</dbReference>
<evidence type="ECO:0000256" key="1">
    <source>
        <dbReference type="ARBA" id="ARBA00004173"/>
    </source>
</evidence>
<evidence type="ECO:0000259" key="10">
    <source>
        <dbReference type="PROSITE" id="PS51733"/>
    </source>
</evidence>
<dbReference type="NCBIfam" id="NF010925">
    <property type="entry name" value="PRK14345.1"/>
    <property type="match status" value="1"/>
</dbReference>
<dbReference type="PROSITE" id="PS01313">
    <property type="entry name" value="LIPB"/>
    <property type="match status" value="1"/>
</dbReference>
<proteinExistence type="inferred from homology"/>
<feature type="binding site" evidence="8">
    <location>
        <begin position="125"/>
        <end position="127"/>
    </location>
    <ligand>
        <name>substrate</name>
    </ligand>
</feature>
<dbReference type="CDD" id="cd16444">
    <property type="entry name" value="LipB"/>
    <property type="match status" value="1"/>
</dbReference>
<comment type="function">
    <text evidence="6">Catalyzes the transfer of endogenously produced octanoic acid from octanoyl-acyl-carrier-protein onto the lipoyl domains of lipoate-dependent enzymes. Lipoyl-ACP can also act as a substrate although octanoyl-ACP is likely to be the physiological substrate.</text>
</comment>
<comment type="catalytic activity">
    <reaction evidence="6">
        <text>octanoyl-[ACP] + L-lysyl-[protein] = N(6)-octanoyl-L-lysyl-[protein] + holo-[ACP] + H(+)</text>
        <dbReference type="Rhea" id="RHEA:17665"/>
        <dbReference type="Rhea" id="RHEA-COMP:9636"/>
        <dbReference type="Rhea" id="RHEA-COMP:9685"/>
        <dbReference type="Rhea" id="RHEA-COMP:9752"/>
        <dbReference type="Rhea" id="RHEA-COMP:9928"/>
        <dbReference type="ChEBI" id="CHEBI:15378"/>
        <dbReference type="ChEBI" id="CHEBI:29969"/>
        <dbReference type="ChEBI" id="CHEBI:64479"/>
        <dbReference type="ChEBI" id="CHEBI:78463"/>
        <dbReference type="ChEBI" id="CHEBI:78809"/>
        <dbReference type="EC" id="2.3.1.181"/>
    </reaction>
</comment>
<evidence type="ECO:0000256" key="3">
    <source>
        <dbReference type="ARBA" id="ARBA00007907"/>
    </source>
</evidence>
<evidence type="ECO:0000256" key="4">
    <source>
        <dbReference type="ARBA" id="ARBA00022679"/>
    </source>
</evidence>
<dbReference type="GO" id="GO:0033819">
    <property type="term" value="F:lipoyl(octanoyl) transferase activity"/>
    <property type="evidence" value="ECO:0007669"/>
    <property type="project" value="UniProtKB-EC"/>
</dbReference>
<keyword evidence="12" id="KW-1185">Reference proteome</keyword>
<keyword evidence="6" id="KW-0496">Mitochondrion</keyword>
<protein>
    <recommendedName>
        <fullName evidence="6">Octanoyl-[acyl-carrier-protein]:protein N-octanoyltransferase LIPT2, mitochondrial</fullName>
        <ecNumber evidence="6">2.3.1.181</ecNumber>
    </recommendedName>
</protein>
<sequence length="209" mass="23267">MIQNSIANNLKLSMGDFAGTLILVEHNPVYTIGIRKEGYTLGDEEHLKSLGADFYKTNRGGLITFHGPGQMVAYPILNLKLFKPSMHWYVSSLEDTVIHLCSMFSLNAEKSPYTGVWVNDKKICAIGIHGSRYITTHGLALNCNIDLTWFDHIVPCGINDKGVTSLTNELGKDVNVDDVSPKFLSCFSETFSCDFVNLSLDYFKLETCV</sequence>
<feature type="site" description="Lowers pKa of active site Cys" evidence="9">
    <location>
        <position position="122"/>
    </location>
</feature>
<name>A0ABD0ZAP8_9HEMI</name>
<dbReference type="NCBIfam" id="TIGR00214">
    <property type="entry name" value="lipB"/>
    <property type="match status" value="1"/>
</dbReference>
<feature type="domain" description="BPL/LPL catalytic" evidence="10">
    <location>
        <begin position="15"/>
        <end position="195"/>
    </location>
</feature>
<comment type="pathway">
    <text evidence="2 6">Protein modification; protein lipoylation via endogenous pathway; protein N(6)-(lipoyl)lysine from octanoyl-[acyl-carrier-protein]: step 1/2.</text>
</comment>
<dbReference type="FunFam" id="3.30.930.10:FF:000035">
    <property type="entry name" value="Putative lipoyltransferase 2, mitochondrial"/>
    <property type="match status" value="1"/>
</dbReference>
<dbReference type="InterPro" id="IPR020605">
    <property type="entry name" value="Octanoyltransferase_CS"/>
</dbReference>
<comment type="caution">
    <text evidence="11">The sequence shown here is derived from an EMBL/GenBank/DDBJ whole genome shotgun (WGS) entry which is preliminary data.</text>
</comment>